<sequence length="58" mass="5740">MRIEYLGAIAIAVCIAGAGLAAVHSVGTPLEKQSTPTAAELATRIAASVDAFSPRSGG</sequence>
<reference evidence="1 2" key="1">
    <citation type="submission" date="2019-12" db="EMBL/GenBank/DDBJ databases">
        <title>Draft genome sequences Bradyrhizobium cajani AMBPC1010, Bradyrhizobium pachyrhizi AMBPC1040 and Bradyrhizobium yuanmingense ALSPC3051, three plant growth promoting strains isolated from nodules of Cajanus cajan L. in Dominican Republic.</title>
        <authorList>
            <person name="Flores-Felix J.D."/>
            <person name="Araujo J."/>
            <person name="Diaz-Alcantara C."/>
            <person name="Gonzalez-Andres F."/>
            <person name="Velazquez E."/>
        </authorList>
    </citation>
    <scope>NUCLEOTIDE SEQUENCE [LARGE SCALE GENOMIC DNA]</scope>
    <source>
        <strain evidence="1 2">1040</strain>
    </source>
</reference>
<proteinExistence type="predicted"/>
<comment type="caution">
    <text evidence="1">The sequence shown here is derived from an EMBL/GenBank/DDBJ whole genome shotgun (WGS) entry which is preliminary data.</text>
</comment>
<dbReference type="Proteomes" id="UP000436468">
    <property type="component" value="Unassembled WGS sequence"/>
</dbReference>
<keyword evidence="2" id="KW-1185">Reference proteome</keyword>
<dbReference type="AlphaFoldDB" id="A0A844T4R7"/>
<dbReference type="EMBL" id="WQNF01000081">
    <property type="protein sequence ID" value="MVT71419.1"/>
    <property type="molecule type" value="Genomic_DNA"/>
</dbReference>
<evidence type="ECO:0000313" key="1">
    <source>
        <dbReference type="EMBL" id="MVT71419.1"/>
    </source>
</evidence>
<organism evidence="1 2">
    <name type="scientific">Bradyrhizobium pachyrhizi</name>
    <dbReference type="NCBI Taxonomy" id="280333"/>
    <lineage>
        <taxon>Bacteria</taxon>
        <taxon>Pseudomonadati</taxon>
        <taxon>Pseudomonadota</taxon>
        <taxon>Alphaproteobacteria</taxon>
        <taxon>Hyphomicrobiales</taxon>
        <taxon>Nitrobacteraceae</taxon>
        <taxon>Bradyrhizobium</taxon>
    </lineage>
</organism>
<evidence type="ECO:0000313" key="2">
    <source>
        <dbReference type="Proteomes" id="UP000436468"/>
    </source>
</evidence>
<accession>A0A844T4R7</accession>
<protein>
    <submittedName>
        <fullName evidence="1">Uncharacterized protein</fullName>
    </submittedName>
</protein>
<name>A0A844T4R7_9BRAD</name>
<dbReference type="RefSeq" id="WP_157348951.1">
    <property type="nucleotide sequence ID" value="NZ_WQNF01000081.1"/>
</dbReference>
<gene>
    <name evidence="1" type="ORF">GPL21_41295</name>
</gene>